<sequence length="70" mass="7516">MGIGTQDINKKLKRDSGRPSAPRKDLQIWAPLTYLGFLLVSISIILESLAGDGGTLRTCLKDGVDMPSSV</sequence>
<name>A0A4Y7L666_PAPSO</name>
<evidence type="ECO:0000313" key="3">
    <source>
        <dbReference type="EMBL" id="RZC80686.1"/>
    </source>
</evidence>
<keyword evidence="2" id="KW-1133">Transmembrane helix</keyword>
<organism evidence="3 4">
    <name type="scientific">Papaver somniferum</name>
    <name type="common">Opium poppy</name>
    <dbReference type="NCBI Taxonomy" id="3469"/>
    <lineage>
        <taxon>Eukaryota</taxon>
        <taxon>Viridiplantae</taxon>
        <taxon>Streptophyta</taxon>
        <taxon>Embryophyta</taxon>
        <taxon>Tracheophyta</taxon>
        <taxon>Spermatophyta</taxon>
        <taxon>Magnoliopsida</taxon>
        <taxon>Ranunculales</taxon>
        <taxon>Papaveraceae</taxon>
        <taxon>Papaveroideae</taxon>
        <taxon>Papaver</taxon>
    </lineage>
</organism>
<protein>
    <submittedName>
        <fullName evidence="3">Uncharacterized protein</fullName>
    </submittedName>
</protein>
<gene>
    <name evidence="3" type="ORF">C5167_043263</name>
</gene>
<evidence type="ECO:0000313" key="4">
    <source>
        <dbReference type="Proteomes" id="UP000316621"/>
    </source>
</evidence>
<keyword evidence="2" id="KW-0472">Membrane</keyword>
<feature type="region of interest" description="Disordered" evidence="1">
    <location>
        <begin position="1"/>
        <end position="22"/>
    </location>
</feature>
<keyword evidence="4" id="KW-1185">Reference proteome</keyword>
<feature type="compositionally biased region" description="Basic and acidic residues" evidence="1">
    <location>
        <begin position="8"/>
        <end position="22"/>
    </location>
</feature>
<evidence type="ECO:0000256" key="1">
    <source>
        <dbReference type="SAM" id="MobiDB-lite"/>
    </source>
</evidence>
<reference evidence="3 4" key="1">
    <citation type="journal article" date="2018" name="Science">
        <title>The opium poppy genome and morphinan production.</title>
        <authorList>
            <person name="Guo L."/>
            <person name="Winzer T."/>
            <person name="Yang X."/>
            <person name="Li Y."/>
            <person name="Ning Z."/>
            <person name="He Z."/>
            <person name="Teodor R."/>
            <person name="Lu Y."/>
            <person name="Bowser T.A."/>
            <person name="Graham I.A."/>
            <person name="Ye K."/>
        </authorList>
    </citation>
    <scope>NUCLEOTIDE SEQUENCE [LARGE SCALE GENOMIC DNA]</scope>
    <source>
        <strain evidence="4">cv. HN1</strain>
        <tissue evidence="3">Leaves</tissue>
    </source>
</reference>
<feature type="transmembrane region" description="Helical" evidence="2">
    <location>
        <begin position="28"/>
        <end position="46"/>
    </location>
</feature>
<accession>A0A4Y7L666</accession>
<dbReference type="EMBL" id="CM010724">
    <property type="protein sequence ID" value="RZC80686.1"/>
    <property type="molecule type" value="Genomic_DNA"/>
</dbReference>
<evidence type="ECO:0000256" key="2">
    <source>
        <dbReference type="SAM" id="Phobius"/>
    </source>
</evidence>
<dbReference type="Proteomes" id="UP000316621">
    <property type="component" value="Chromosome 10"/>
</dbReference>
<keyword evidence="2" id="KW-0812">Transmembrane</keyword>
<dbReference type="Gramene" id="RZC80686">
    <property type="protein sequence ID" value="RZC80686"/>
    <property type="gene ID" value="C5167_043263"/>
</dbReference>
<proteinExistence type="predicted"/>
<dbReference type="AlphaFoldDB" id="A0A4Y7L666"/>